<accession>T5ABL7</accession>
<feature type="compositionally biased region" description="Polar residues" evidence="1">
    <location>
        <begin position="115"/>
        <end position="128"/>
    </location>
</feature>
<evidence type="ECO:0000256" key="1">
    <source>
        <dbReference type="SAM" id="MobiDB-lite"/>
    </source>
</evidence>
<proteinExistence type="predicted"/>
<feature type="compositionally biased region" description="Low complexity" evidence="1">
    <location>
        <begin position="148"/>
        <end position="160"/>
    </location>
</feature>
<dbReference type="AlphaFoldDB" id="T5ABL7"/>
<organism evidence="2 3">
    <name type="scientific">Ophiocordyceps sinensis (strain Co18 / CGMCC 3.14243)</name>
    <name type="common">Yarsagumba caterpillar fungus</name>
    <name type="synonym">Hirsutella sinensis</name>
    <dbReference type="NCBI Taxonomy" id="911162"/>
    <lineage>
        <taxon>Eukaryota</taxon>
        <taxon>Fungi</taxon>
        <taxon>Dikarya</taxon>
        <taxon>Ascomycota</taxon>
        <taxon>Pezizomycotina</taxon>
        <taxon>Sordariomycetes</taxon>
        <taxon>Hypocreomycetidae</taxon>
        <taxon>Hypocreales</taxon>
        <taxon>Ophiocordycipitaceae</taxon>
        <taxon>Ophiocordyceps</taxon>
    </lineage>
</organism>
<feature type="region of interest" description="Disordered" evidence="1">
    <location>
        <begin position="236"/>
        <end position="276"/>
    </location>
</feature>
<feature type="compositionally biased region" description="Polar residues" evidence="1">
    <location>
        <begin position="265"/>
        <end position="276"/>
    </location>
</feature>
<feature type="region of interest" description="Disordered" evidence="1">
    <location>
        <begin position="103"/>
        <end position="160"/>
    </location>
</feature>
<evidence type="ECO:0000313" key="2">
    <source>
        <dbReference type="EMBL" id="EQK99121.1"/>
    </source>
</evidence>
<reference evidence="2 3" key="1">
    <citation type="journal article" date="2013" name="Chin. Sci. Bull.">
        <title>Genome survey uncovers the secrets of sex and lifestyle in caterpillar fungus.</title>
        <authorList>
            <person name="Hu X."/>
            <person name="Zhang Y."/>
            <person name="Xiao G."/>
            <person name="Zheng P."/>
            <person name="Xia Y."/>
            <person name="Zhang X."/>
            <person name="St Leger R.J."/>
            <person name="Liu X."/>
            <person name="Wang C."/>
        </authorList>
    </citation>
    <scope>NUCLEOTIDE SEQUENCE [LARGE SCALE GENOMIC DNA]</scope>
    <source>
        <strain evidence="3">Co18 / CGMCC 3.14243</strain>
        <tissue evidence="2">Fruit-body</tissue>
    </source>
</reference>
<feature type="region of interest" description="Disordered" evidence="1">
    <location>
        <begin position="1"/>
        <end position="37"/>
    </location>
</feature>
<dbReference type="Proteomes" id="UP000019374">
    <property type="component" value="Unassembled WGS sequence"/>
</dbReference>
<feature type="region of interest" description="Disordered" evidence="1">
    <location>
        <begin position="207"/>
        <end position="226"/>
    </location>
</feature>
<name>T5ABL7_OPHSC</name>
<evidence type="ECO:0000313" key="3">
    <source>
        <dbReference type="Proteomes" id="UP000019374"/>
    </source>
</evidence>
<gene>
    <name evidence="2" type="ORF">OCS_05167</name>
</gene>
<sequence length="276" mass="29129">MSAHPPKIRRPWEPSDKPAVTSRLVPCPRPAGSAAKGRRLSHLVTKFETLGAVSSFDGTSALETQAPIPVKVVASHGNGGQESLTMSPSLSWVAASIGAASIDTSPSKHVPPAWGSTSPVKSSASATRPKSMVAERRKLFESSSAHDSSAQNGQQKQQQSSAGTCVWQVTIDELHCIQTRSSRASIDAAAEALVYTSPLVSDVSVTRPKSMPQVQSPHGSRITRLDHTPRFCPRAHGHMSRGPSGQAEGHAGQMPMATTCYGQAGNKTENASPRAR</sequence>
<dbReference type="HOGENOM" id="CLU_1008652_0_0_1"/>
<protein>
    <submittedName>
        <fullName evidence="2">Uncharacterized protein</fullName>
    </submittedName>
</protein>
<dbReference type="EMBL" id="KE653642">
    <property type="protein sequence ID" value="EQK99121.1"/>
    <property type="molecule type" value="Genomic_DNA"/>
</dbReference>